<evidence type="ECO:0000259" key="2">
    <source>
        <dbReference type="PROSITE" id="PS50097"/>
    </source>
</evidence>
<dbReference type="PROSITE" id="PS50097">
    <property type="entry name" value="BTB"/>
    <property type="match status" value="1"/>
</dbReference>
<organism evidence="3 4">
    <name type="scientific">Gigaspora rosea</name>
    <dbReference type="NCBI Taxonomy" id="44941"/>
    <lineage>
        <taxon>Eukaryota</taxon>
        <taxon>Fungi</taxon>
        <taxon>Fungi incertae sedis</taxon>
        <taxon>Mucoromycota</taxon>
        <taxon>Glomeromycotina</taxon>
        <taxon>Glomeromycetes</taxon>
        <taxon>Diversisporales</taxon>
        <taxon>Gigasporaceae</taxon>
        <taxon>Gigaspora</taxon>
    </lineage>
</organism>
<feature type="region of interest" description="Disordered" evidence="1">
    <location>
        <begin position="254"/>
        <end position="294"/>
    </location>
</feature>
<evidence type="ECO:0000256" key="1">
    <source>
        <dbReference type="SAM" id="MobiDB-lite"/>
    </source>
</evidence>
<feature type="domain" description="BTB" evidence="2">
    <location>
        <begin position="22"/>
        <end position="107"/>
    </location>
</feature>
<dbReference type="CDD" id="cd18186">
    <property type="entry name" value="BTB_POZ_ZBTB_KLHL-like"/>
    <property type="match status" value="1"/>
</dbReference>
<dbReference type="Proteomes" id="UP000266673">
    <property type="component" value="Unassembled WGS sequence"/>
</dbReference>
<dbReference type="Pfam" id="PF00651">
    <property type="entry name" value="BTB"/>
    <property type="match status" value="1"/>
</dbReference>
<evidence type="ECO:0000313" key="4">
    <source>
        <dbReference type="Proteomes" id="UP000266673"/>
    </source>
</evidence>
<name>A0A397VUG1_9GLOM</name>
<feature type="compositionally biased region" description="Polar residues" evidence="1">
    <location>
        <begin position="266"/>
        <end position="278"/>
    </location>
</feature>
<accession>A0A397VUG1</accession>
<dbReference type="EMBL" id="QKWP01000250">
    <property type="protein sequence ID" value="RIB23633.1"/>
    <property type="molecule type" value="Genomic_DNA"/>
</dbReference>
<gene>
    <name evidence="3" type="ORF">C2G38_2072182</name>
</gene>
<dbReference type="SUPFAM" id="SSF54695">
    <property type="entry name" value="POZ domain"/>
    <property type="match status" value="2"/>
</dbReference>
<dbReference type="PANTHER" id="PTHR24410">
    <property type="entry name" value="HL07962P-RELATED"/>
    <property type="match status" value="1"/>
</dbReference>
<proteinExistence type="predicted"/>
<dbReference type="Gene3D" id="3.30.710.10">
    <property type="entry name" value="Potassium Channel Kv1.1, Chain A"/>
    <property type="match status" value="2"/>
</dbReference>
<dbReference type="OrthoDB" id="2367075at2759"/>
<reference evidence="3 4" key="1">
    <citation type="submission" date="2018-06" db="EMBL/GenBank/DDBJ databases">
        <title>Comparative genomics reveals the genomic features of Rhizophagus irregularis, R. cerebriforme, R. diaphanum and Gigaspora rosea, and their symbiotic lifestyle signature.</title>
        <authorList>
            <person name="Morin E."/>
            <person name="San Clemente H."/>
            <person name="Chen E.C.H."/>
            <person name="De La Providencia I."/>
            <person name="Hainaut M."/>
            <person name="Kuo A."/>
            <person name="Kohler A."/>
            <person name="Murat C."/>
            <person name="Tang N."/>
            <person name="Roy S."/>
            <person name="Loubradou J."/>
            <person name="Henrissat B."/>
            <person name="Grigoriev I.V."/>
            <person name="Corradi N."/>
            <person name="Roux C."/>
            <person name="Martin F.M."/>
        </authorList>
    </citation>
    <scope>NUCLEOTIDE SEQUENCE [LARGE SCALE GENOMIC DNA]</scope>
    <source>
        <strain evidence="3 4">DAOM 194757</strain>
    </source>
</reference>
<dbReference type="InterPro" id="IPR011333">
    <property type="entry name" value="SKP1/BTB/POZ_sf"/>
</dbReference>
<sequence>MYDSKIKESSLNFDLKRYEFCSDFSIFIINEFLQENGEQSSNITPKEYKVHRYVLSQQSEYFKVLFESSQNFIEHKENAVMIRLKDPFNVFPQVLRYMYTGYISINHKTLISILSISDRFAIEKLTIHATTYFDNFYDYKRKIPLNLSFISAQEIYTLYLEAIENEFEEVIPDWLLAIAFDELWEIDNDVMSSIRLDRVLKCDCVKLKNEDQKFSVIRKIVADFCGSEEYDETFEEKWNKMALRFAMPFPDILDESSEESSEESTVTEAQQTGNTINEISDETEKQAEDDNSNSTLYSQQINGIIENDISEEEHLEFTFHDIKEAYERLNHNNKLYEWFKLVNYSLLDPKNWEVALADNLIPNKLVLQGLFEVLKKDDTEIENWGSWDHSPTSPLILPQSITISPILNSSISKPTSTIEYTDCLHFTTKPYYSDIKICINHECHEFHKIILSIQSVYFCDYFSTSQGQLLKEWIFPWQNLHPHLSNGLLNMIKLLYYNHTFPLDPNNIIPILFASLETNTQSIISLCMKWISENKPFILELGCGISDPWLANSRHQSMIRKKVICLVSENFEDFEEDLNNNYNITKDLILDILNNPSLNCNERSKIYLFSCVLDKWFPNAKKSDLSSVESNEQELSEIRTLIIKYINHKKLHVSDLEFLSKQWWMPKDLFHSWMIELAQEKKRRK</sequence>
<dbReference type="InterPro" id="IPR000210">
    <property type="entry name" value="BTB/POZ_dom"/>
</dbReference>
<comment type="caution">
    <text evidence="3">The sequence shown here is derived from an EMBL/GenBank/DDBJ whole genome shotgun (WGS) entry which is preliminary data.</text>
</comment>
<evidence type="ECO:0000313" key="3">
    <source>
        <dbReference type="EMBL" id="RIB23633.1"/>
    </source>
</evidence>
<dbReference type="SMART" id="SM00225">
    <property type="entry name" value="BTB"/>
    <property type="match status" value="2"/>
</dbReference>
<dbReference type="PANTHER" id="PTHR24410:SF23">
    <property type="entry name" value="BTB DOMAIN-CONTAINING PROTEIN-RELATED"/>
    <property type="match status" value="1"/>
</dbReference>
<keyword evidence="4" id="KW-1185">Reference proteome</keyword>
<dbReference type="InterPro" id="IPR051481">
    <property type="entry name" value="BTB-POZ/Galectin-3-binding"/>
</dbReference>
<dbReference type="STRING" id="44941.A0A397VUG1"/>
<protein>
    <recommendedName>
        <fullName evidence="2">BTB domain-containing protein</fullName>
    </recommendedName>
</protein>
<dbReference type="AlphaFoldDB" id="A0A397VUG1"/>